<evidence type="ECO:0000313" key="1">
    <source>
        <dbReference type="EMBL" id="ERT08287.1"/>
    </source>
</evidence>
<sequence>MFALLTQQLIINSLLTVELNPQVAILSEEIDPKSLISLFPLKTYYC</sequence>
<reference evidence="1 2" key="1">
    <citation type="journal article" date="2013" name="Front. Microbiol.">
        <title>Comparative genomic analyses of the cyanobacterium, Lyngbya aestuarii BL J, a powerful hydrogen producer.</title>
        <authorList>
            <person name="Kothari A."/>
            <person name="Vaughn M."/>
            <person name="Garcia-Pichel F."/>
        </authorList>
    </citation>
    <scope>NUCLEOTIDE SEQUENCE [LARGE SCALE GENOMIC DNA]</scope>
    <source>
        <strain evidence="1 2">BL J</strain>
    </source>
</reference>
<protein>
    <submittedName>
        <fullName evidence="1">Uncharacterized protein</fullName>
    </submittedName>
</protein>
<proteinExistence type="predicted"/>
<dbReference type="AlphaFoldDB" id="U7QLW8"/>
<comment type="caution">
    <text evidence="1">The sequence shown here is derived from an EMBL/GenBank/DDBJ whole genome shotgun (WGS) entry which is preliminary data.</text>
</comment>
<evidence type="ECO:0000313" key="2">
    <source>
        <dbReference type="Proteomes" id="UP000017127"/>
    </source>
</evidence>
<accession>U7QLW8</accession>
<keyword evidence="2" id="KW-1185">Reference proteome</keyword>
<dbReference type="EMBL" id="AUZM01000012">
    <property type="protein sequence ID" value="ERT08287.1"/>
    <property type="molecule type" value="Genomic_DNA"/>
</dbReference>
<dbReference type="Proteomes" id="UP000017127">
    <property type="component" value="Unassembled WGS sequence"/>
</dbReference>
<name>U7QLW8_9CYAN</name>
<organism evidence="1 2">
    <name type="scientific">Lyngbya aestuarii BL J</name>
    <dbReference type="NCBI Taxonomy" id="1348334"/>
    <lineage>
        <taxon>Bacteria</taxon>
        <taxon>Bacillati</taxon>
        <taxon>Cyanobacteriota</taxon>
        <taxon>Cyanophyceae</taxon>
        <taxon>Oscillatoriophycideae</taxon>
        <taxon>Oscillatoriales</taxon>
        <taxon>Microcoleaceae</taxon>
        <taxon>Lyngbya</taxon>
    </lineage>
</organism>
<gene>
    <name evidence="1" type="ORF">M595_1756</name>
</gene>